<reference evidence="1" key="2">
    <citation type="journal article" date="2011" name="Microb. Ecol.">
        <title>Taxonomic and Functional Metagenomic Profiling of the Microbial Community in the Anoxic Sediment of a Sub-saline Shallow Lake (Laguna de Carrizo, Central Spain).</title>
        <authorList>
            <person name="Ferrer M."/>
            <person name="Guazzaroni M.E."/>
            <person name="Richter M."/>
            <person name="Garcia-Salamanca A."/>
            <person name="Yarza P."/>
            <person name="Suarez-Suarez A."/>
            <person name="Solano J."/>
            <person name="Alcaide M."/>
            <person name="van Dillewijn P."/>
            <person name="Molina-Henares M.A."/>
            <person name="Lopez-Cortes N."/>
            <person name="Al-Ramahi Y."/>
            <person name="Guerrero C."/>
            <person name="Acosta A."/>
            <person name="de Eugenio L.I."/>
            <person name="Martinez V."/>
            <person name="Marques S."/>
            <person name="Rojo F."/>
            <person name="Santero E."/>
            <person name="Genilloud O."/>
            <person name="Perez-Perez J."/>
            <person name="Rossello-Mora R."/>
            <person name="Ramos J.L."/>
        </authorList>
    </citation>
    <scope>NUCLEOTIDE SEQUENCE</scope>
</reference>
<reference evidence="1" key="1">
    <citation type="submission" date="2010-07" db="EMBL/GenBank/DDBJ databases">
        <authorList>
            <consortium name="CONSOLIDER consortium CSD2007-00005"/>
            <person name="Guazzaroni M.-E."/>
            <person name="Richter M."/>
            <person name="Garcia-Salamanca A."/>
            <person name="Yarza P."/>
            <person name="Ferrer M."/>
        </authorList>
    </citation>
    <scope>NUCLEOTIDE SEQUENCE</scope>
</reference>
<dbReference type="InterPro" id="IPR013424">
    <property type="entry name" value="Ice-binding_C"/>
</dbReference>
<accession>D9PL16</accession>
<proteinExistence type="predicted"/>
<protein>
    <submittedName>
        <fullName evidence="1">Protein containing PEP-CTERM bacterial domain</fullName>
    </submittedName>
</protein>
<dbReference type="AlphaFoldDB" id="D9PL16"/>
<comment type="caution">
    <text evidence="1">The sequence shown here is derived from an EMBL/GenBank/DDBJ whole genome shotgun (WGS) entry which is preliminary data.</text>
</comment>
<evidence type="ECO:0000313" key="1">
    <source>
        <dbReference type="EMBL" id="EFK95751.1"/>
    </source>
</evidence>
<feature type="non-terminal residue" evidence="1">
    <location>
        <position position="1"/>
    </location>
</feature>
<sequence>AAGGAFDGETIGLSGAPTAPNFYDDPGFANTVFVLSGWFAPPVSVTSYMEIYGALAGSTPNTYTVTFPVPVTDVRVHLSSLASTATFGSPISKLSGQGTFVVAGTQVAGQFLDGSTPNDANGSVALPGTLTSFSFTLESLGDYRDGVGFAVAAARAASAVPEPLSAALVLVGLGAMVASRRTVQPSSTKPRLE</sequence>
<name>D9PL16_9ZZZZ</name>
<gene>
    <name evidence="1" type="ORF">LDC_2238</name>
</gene>
<dbReference type="EMBL" id="ADZX01000673">
    <property type="protein sequence ID" value="EFK95751.1"/>
    <property type="molecule type" value="Genomic_DNA"/>
</dbReference>
<dbReference type="NCBIfam" id="TIGR02595">
    <property type="entry name" value="PEP_CTERM"/>
    <property type="match status" value="1"/>
</dbReference>
<organism evidence="1">
    <name type="scientific">sediment metagenome</name>
    <dbReference type="NCBI Taxonomy" id="749907"/>
    <lineage>
        <taxon>unclassified sequences</taxon>
        <taxon>metagenomes</taxon>
        <taxon>ecological metagenomes</taxon>
    </lineage>
</organism>